<proteinExistence type="inferred from homology"/>
<protein>
    <submittedName>
        <fullName evidence="9">Transport system permease protein</fullName>
    </submittedName>
</protein>
<dbReference type="InterPro" id="IPR000522">
    <property type="entry name" value="ABC_transptr_permease_BtuC"/>
</dbReference>
<keyword evidence="5 8" id="KW-0812">Transmembrane</keyword>
<keyword evidence="6 8" id="KW-1133">Transmembrane helix</keyword>
<evidence type="ECO:0000313" key="9">
    <source>
        <dbReference type="EMBL" id="EAT58861.1"/>
    </source>
</evidence>
<evidence type="ECO:0000256" key="3">
    <source>
        <dbReference type="ARBA" id="ARBA00022448"/>
    </source>
</evidence>
<evidence type="ECO:0000256" key="5">
    <source>
        <dbReference type="ARBA" id="ARBA00022692"/>
    </source>
</evidence>
<comment type="similarity">
    <text evidence="2">Belongs to the binding-protein-dependent transport system permease family. FecCD subfamily.</text>
</comment>
<feature type="transmembrane region" description="Helical" evidence="8">
    <location>
        <begin position="142"/>
        <end position="163"/>
    </location>
</feature>
<evidence type="ECO:0000256" key="8">
    <source>
        <dbReference type="SAM" id="Phobius"/>
    </source>
</evidence>
<dbReference type="Proteomes" id="UP000004162">
    <property type="component" value="Unassembled WGS sequence"/>
</dbReference>
<evidence type="ECO:0000256" key="4">
    <source>
        <dbReference type="ARBA" id="ARBA00022475"/>
    </source>
</evidence>
<sequence length="363" mass="38035">MLLSRVLPPLQVWKTEAMKQSSTPRVCRDNSFTSKQPQKARLRIVLFLLVIPLLLALSLLFGPSGIGLPDMNSPAGGAILSLRYSRLLMGMMTGAALSASGVVFQALLRNPLAEPYVLGVSGGAGLGATISILAGSSVILSLSLPVVAFVSAVLTLMVVYGIARQGSSGQPSVYSLILSGVIVSSICSSIIMFMVSTASVEGLHNVIWWMLGSLQPVSTGQQLLSLGLIVSALFGIWLLSPRLNALALGREMAHYQGVHADLIIVSGLLCATLLAATAVSLSGMIGFVGLIVPHVMRALFGPDNRRLVPLSALGGGTFLVLCDAVARTLMAPVEIPVGVVTALAGGPFFLIILQRRMKQAWIA</sequence>
<reference evidence="9 10" key="1">
    <citation type="submission" date="2006-07" db="EMBL/GenBank/DDBJ databases">
        <title>Annotation of the draft genome assembly of Chlorobium ferroxidans DSM 13031.</title>
        <authorList>
            <consortium name="US DOE Joint Genome Institute (JGI-ORNL)"/>
            <person name="Larimer F."/>
            <person name="Land M."/>
            <person name="Hauser L."/>
        </authorList>
    </citation>
    <scope>NUCLEOTIDE SEQUENCE [LARGE SCALE GENOMIC DNA]</scope>
    <source>
        <strain evidence="9 10">DSM 13031</strain>
    </source>
</reference>
<accession>Q0YRD5</accession>
<comment type="subcellular location">
    <subcellularLocation>
        <location evidence="1">Cell membrane</location>
        <topology evidence="1">Multi-pass membrane protein</topology>
    </subcellularLocation>
</comment>
<evidence type="ECO:0000256" key="1">
    <source>
        <dbReference type="ARBA" id="ARBA00004651"/>
    </source>
</evidence>
<keyword evidence="10" id="KW-1185">Reference proteome</keyword>
<keyword evidence="7 8" id="KW-0472">Membrane</keyword>
<comment type="caution">
    <text evidence="9">The sequence shown here is derived from an EMBL/GenBank/DDBJ whole genome shotgun (WGS) entry which is preliminary data.</text>
</comment>
<dbReference type="Pfam" id="PF01032">
    <property type="entry name" value="FecCD"/>
    <property type="match status" value="1"/>
</dbReference>
<dbReference type="InterPro" id="IPR037294">
    <property type="entry name" value="ABC_BtuC-like"/>
</dbReference>
<reference evidence="9 10" key="2">
    <citation type="submission" date="2006-07" db="EMBL/GenBank/DDBJ databases">
        <title>Sequencing of the draft genome and assembly of Chlorobium ferroxidans DSM 13031.</title>
        <authorList>
            <consortium name="US DOE Joint Genome Institute (JGI-PGF)"/>
            <person name="Copeland A."/>
            <person name="Lucas S."/>
            <person name="Lapidus A."/>
            <person name="Barry K."/>
            <person name="Glavina del Rio T."/>
            <person name="Dalin E."/>
            <person name="Tice H."/>
            <person name="Bruce D."/>
            <person name="Pitluck S."/>
            <person name="Richardson P."/>
        </authorList>
    </citation>
    <scope>NUCLEOTIDE SEQUENCE [LARGE SCALE GENOMIC DNA]</scope>
    <source>
        <strain evidence="9 10">DSM 13031</strain>
    </source>
</reference>
<feature type="transmembrane region" description="Helical" evidence="8">
    <location>
        <begin position="175"/>
        <end position="200"/>
    </location>
</feature>
<dbReference type="PANTHER" id="PTHR30472:SF25">
    <property type="entry name" value="ABC TRANSPORTER PERMEASE PROTEIN MJ0876-RELATED"/>
    <property type="match status" value="1"/>
</dbReference>
<keyword evidence="3" id="KW-0813">Transport</keyword>
<gene>
    <name evidence="9" type="ORF">CferDRAFT_0899</name>
</gene>
<organism evidence="9 10">
    <name type="scientific">Chlorobium ferrooxidans DSM 13031</name>
    <dbReference type="NCBI Taxonomy" id="377431"/>
    <lineage>
        <taxon>Bacteria</taxon>
        <taxon>Pseudomonadati</taxon>
        <taxon>Chlorobiota</taxon>
        <taxon>Chlorobiia</taxon>
        <taxon>Chlorobiales</taxon>
        <taxon>Chlorobiaceae</taxon>
        <taxon>Chlorobium/Pelodictyon group</taxon>
        <taxon>Chlorobium</taxon>
    </lineage>
</organism>
<evidence type="ECO:0000256" key="6">
    <source>
        <dbReference type="ARBA" id="ARBA00022989"/>
    </source>
</evidence>
<feature type="transmembrane region" description="Helical" evidence="8">
    <location>
        <begin position="115"/>
        <end position="136"/>
    </location>
</feature>
<feature type="transmembrane region" description="Helical" evidence="8">
    <location>
        <begin position="260"/>
        <end position="278"/>
    </location>
</feature>
<evidence type="ECO:0000313" key="10">
    <source>
        <dbReference type="Proteomes" id="UP000004162"/>
    </source>
</evidence>
<evidence type="ECO:0000256" key="7">
    <source>
        <dbReference type="ARBA" id="ARBA00023136"/>
    </source>
</evidence>
<feature type="transmembrane region" description="Helical" evidence="8">
    <location>
        <begin position="87"/>
        <end position="108"/>
    </location>
</feature>
<feature type="transmembrane region" description="Helical" evidence="8">
    <location>
        <begin position="335"/>
        <end position="353"/>
    </location>
</feature>
<evidence type="ECO:0000256" key="2">
    <source>
        <dbReference type="ARBA" id="ARBA00007935"/>
    </source>
</evidence>
<keyword evidence="4" id="KW-1003">Cell membrane</keyword>
<name>Q0YRD5_9CHLB</name>
<dbReference type="SUPFAM" id="SSF81345">
    <property type="entry name" value="ABC transporter involved in vitamin B12 uptake, BtuC"/>
    <property type="match status" value="1"/>
</dbReference>
<dbReference type="GO" id="GO:0005886">
    <property type="term" value="C:plasma membrane"/>
    <property type="evidence" value="ECO:0007669"/>
    <property type="project" value="UniProtKB-SubCell"/>
</dbReference>
<dbReference type="CDD" id="cd06550">
    <property type="entry name" value="TM_ABC_iron-siderophores_like"/>
    <property type="match status" value="1"/>
</dbReference>
<dbReference type="PANTHER" id="PTHR30472">
    <property type="entry name" value="FERRIC ENTEROBACTIN TRANSPORT SYSTEM PERMEASE PROTEIN"/>
    <property type="match status" value="1"/>
</dbReference>
<dbReference type="GO" id="GO:0022857">
    <property type="term" value="F:transmembrane transporter activity"/>
    <property type="evidence" value="ECO:0007669"/>
    <property type="project" value="InterPro"/>
</dbReference>
<dbReference type="AlphaFoldDB" id="Q0YRD5"/>
<feature type="transmembrane region" description="Helical" evidence="8">
    <location>
        <begin position="220"/>
        <end position="239"/>
    </location>
</feature>
<dbReference type="Gene3D" id="1.10.3470.10">
    <property type="entry name" value="ABC transporter involved in vitamin B12 uptake, BtuC"/>
    <property type="match status" value="1"/>
</dbReference>
<dbReference type="EMBL" id="AASE01000011">
    <property type="protein sequence ID" value="EAT58861.1"/>
    <property type="molecule type" value="Genomic_DNA"/>
</dbReference>
<feature type="transmembrane region" description="Helical" evidence="8">
    <location>
        <begin position="44"/>
        <end position="67"/>
    </location>
</feature>